<protein>
    <submittedName>
        <fullName evidence="1">Uncharacterized protein</fullName>
    </submittedName>
</protein>
<reference evidence="1 2" key="1">
    <citation type="submission" date="2015-07" db="EMBL/GenBank/DDBJ databases">
        <title>The genome of Melipona quadrifasciata.</title>
        <authorList>
            <person name="Pan H."/>
            <person name="Kapheim K."/>
        </authorList>
    </citation>
    <scope>NUCLEOTIDE SEQUENCE [LARGE SCALE GENOMIC DNA]</scope>
    <source>
        <strain evidence="1">0111107301</strain>
        <tissue evidence="1">Whole body</tissue>
    </source>
</reference>
<dbReference type="AlphaFoldDB" id="A0A0M9A4X2"/>
<evidence type="ECO:0000313" key="2">
    <source>
        <dbReference type="Proteomes" id="UP000053105"/>
    </source>
</evidence>
<organism evidence="1 2">
    <name type="scientific">Melipona quadrifasciata</name>
    <dbReference type="NCBI Taxonomy" id="166423"/>
    <lineage>
        <taxon>Eukaryota</taxon>
        <taxon>Metazoa</taxon>
        <taxon>Ecdysozoa</taxon>
        <taxon>Arthropoda</taxon>
        <taxon>Hexapoda</taxon>
        <taxon>Insecta</taxon>
        <taxon>Pterygota</taxon>
        <taxon>Neoptera</taxon>
        <taxon>Endopterygota</taxon>
        <taxon>Hymenoptera</taxon>
        <taxon>Apocrita</taxon>
        <taxon>Aculeata</taxon>
        <taxon>Apoidea</taxon>
        <taxon>Anthophila</taxon>
        <taxon>Apidae</taxon>
        <taxon>Melipona</taxon>
    </lineage>
</organism>
<sequence>MPLGSETLEFLGNLEITNPTVVEDLAILDNNSAFNVKAMPVKSHNVSCSNRIKMFFKRGKMVPVESGYTDSQVEPCDT</sequence>
<dbReference type="EMBL" id="KQ435733">
    <property type="protein sequence ID" value="KOX77305.1"/>
    <property type="molecule type" value="Genomic_DNA"/>
</dbReference>
<accession>A0A0M9A4X2</accession>
<name>A0A0M9A4X2_9HYME</name>
<evidence type="ECO:0000313" key="1">
    <source>
        <dbReference type="EMBL" id="KOX77305.1"/>
    </source>
</evidence>
<dbReference type="Proteomes" id="UP000053105">
    <property type="component" value="Unassembled WGS sequence"/>
</dbReference>
<gene>
    <name evidence="1" type="ORF">WN51_10911</name>
</gene>
<proteinExistence type="predicted"/>
<keyword evidence="2" id="KW-1185">Reference proteome</keyword>